<proteinExistence type="predicted"/>
<name>A0A1G2THQ7_9BACT</name>
<organism evidence="1 2">
    <name type="scientific">Candidatus Zambryskibacteria bacterium RIFCSPHIGHO2_02_FULL_43_37</name>
    <dbReference type="NCBI Taxonomy" id="1802749"/>
    <lineage>
        <taxon>Bacteria</taxon>
        <taxon>Candidatus Zambryskiibacteriota</taxon>
    </lineage>
</organism>
<sequence>MQKYFAIAAALATVGIFFYGNKLNLPLIDNLNLELNTAPIDPAGVAAWNTFEQYRTYATENNLEGVKSISHQVSETCKNPATLAECENLMQSVAAFTKDLRGSDFKTVYYDDRQIVLVSDPVETAEGNALVQILLFFTRTSSGEPRVLGMRFCFKNKGEENKSCFNADPAIRDQNQNGWWDAVESLFYK</sequence>
<reference evidence="1 2" key="1">
    <citation type="journal article" date="2016" name="Nat. Commun.">
        <title>Thousands of microbial genomes shed light on interconnected biogeochemical processes in an aquifer system.</title>
        <authorList>
            <person name="Anantharaman K."/>
            <person name="Brown C.T."/>
            <person name="Hug L.A."/>
            <person name="Sharon I."/>
            <person name="Castelle C.J."/>
            <person name="Probst A.J."/>
            <person name="Thomas B.C."/>
            <person name="Singh A."/>
            <person name="Wilkins M.J."/>
            <person name="Karaoz U."/>
            <person name="Brodie E.L."/>
            <person name="Williams K.H."/>
            <person name="Hubbard S.S."/>
            <person name="Banfield J.F."/>
        </authorList>
    </citation>
    <scope>NUCLEOTIDE SEQUENCE [LARGE SCALE GENOMIC DNA]</scope>
</reference>
<accession>A0A1G2THQ7</accession>
<dbReference type="EMBL" id="MHVS01000004">
    <property type="protein sequence ID" value="OHA96733.1"/>
    <property type="molecule type" value="Genomic_DNA"/>
</dbReference>
<evidence type="ECO:0000313" key="2">
    <source>
        <dbReference type="Proteomes" id="UP000177279"/>
    </source>
</evidence>
<dbReference type="Proteomes" id="UP000177279">
    <property type="component" value="Unassembled WGS sequence"/>
</dbReference>
<evidence type="ECO:0000313" key="1">
    <source>
        <dbReference type="EMBL" id="OHA96733.1"/>
    </source>
</evidence>
<protein>
    <submittedName>
        <fullName evidence="1">Uncharacterized protein</fullName>
    </submittedName>
</protein>
<gene>
    <name evidence="1" type="ORF">A3D49_02730</name>
</gene>
<comment type="caution">
    <text evidence="1">The sequence shown here is derived from an EMBL/GenBank/DDBJ whole genome shotgun (WGS) entry which is preliminary data.</text>
</comment>
<dbReference type="AlphaFoldDB" id="A0A1G2THQ7"/>